<feature type="transmembrane region" description="Helical" evidence="6">
    <location>
        <begin position="599"/>
        <end position="618"/>
    </location>
</feature>
<dbReference type="AlphaFoldDB" id="A0A6J6D0F1"/>
<sequence>MGSPVGLTSQEVTTRQLQGLANNLDTKTSRSLAHILRTNVFTRFNAILGALFIAIVLTGSLADGLFGLVLVANTVLGTAQEWKAKRTLDRIRLLHSPTSHVIRDGVNQLIASHEIVQDDVVVISAGDHIAVDGVVLSSENLEVNESNLTGEADAVMKLSEQRVFSGTFVTAGSGTIHATAVGKESYAQRITAEAKKFTRPVSEIQDVVNRLLAWMLWSFLLLAPLQVWTQLRVDGDRNWQEATVRSVAGLVGIIPEGLVVLTTITFLTAAVALSRQQVLVQQLPAVETLARVSVLCVDKTGTLTTGIMQCDPLLVLNSYDETELQDVLGALADDLAANATLQAIGQKFPSTQAMHVIAHIPFDSLKKWKAIQVDSGSWYLGAPEILSSTDVSVLRKVQDLAHTGARVLLLAHSPTPLTQNALPSQLEPAALIAIKEQVRQDAALTIKYFCDQGVDIYVLSGDHPSTVAAVARAVGIKEDHVRGRVTPEEKRDFIEQLHTRGEVIAMTGDGVNDVLALKKADIGIAMDNAAPATKAVAEMILLDGKFSHLPTAITEGRRVIGNLERVAHIFLAKNVMSVFSIISVAVLSQPFPFLPRQMTLMSTLAIGIPAFFLAIGKSARRYSPGFLSRVLQFSFPAGVAIGCAVVVVDISAPDDSGTAASITALVAFMWIVSVFARPFTARNAVVLATLIILAICAFSIEMLTEFFSFSVTTHNIALGMAGSFCTAGVIEVIHRIQH</sequence>
<feature type="transmembrane region" description="Helical" evidence="6">
    <location>
        <begin position="247"/>
        <end position="273"/>
    </location>
</feature>
<dbReference type="Gene3D" id="3.40.1110.10">
    <property type="entry name" value="Calcium-transporting ATPase, cytoplasmic domain N"/>
    <property type="match status" value="1"/>
</dbReference>
<feature type="transmembrane region" description="Helical" evidence="6">
    <location>
        <begin position="716"/>
        <end position="733"/>
    </location>
</feature>
<evidence type="ECO:0000259" key="7">
    <source>
        <dbReference type="Pfam" id="PF00122"/>
    </source>
</evidence>
<dbReference type="Gene3D" id="2.70.150.10">
    <property type="entry name" value="Calcium-transporting ATPase, cytoplasmic transduction domain A"/>
    <property type="match status" value="1"/>
</dbReference>
<feature type="transmembrane region" description="Helical" evidence="6">
    <location>
        <begin position="658"/>
        <end position="676"/>
    </location>
</feature>
<evidence type="ECO:0000256" key="4">
    <source>
        <dbReference type="ARBA" id="ARBA00022989"/>
    </source>
</evidence>
<dbReference type="GO" id="GO:0016887">
    <property type="term" value="F:ATP hydrolysis activity"/>
    <property type="evidence" value="ECO:0007669"/>
    <property type="project" value="InterPro"/>
</dbReference>
<feature type="transmembrane region" description="Helical" evidence="6">
    <location>
        <begin position="683"/>
        <end position="704"/>
    </location>
</feature>
<dbReference type="InterPro" id="IPR008250">
    <property type="entry name" value="ATPase_P-typ_transduc_dom_A_sf"/>
</dbReference>
<keyword evidence="5 6" id="KW-0472">Membrane</keyword>
<dbReference type="Gene3D" id="1.20.1110.10">
    <property type="entry name" value="Calcium-transporting ATPase, transmembrane domain"/>
    <property type="match status" value="2"/>
</dbReference>
<feature type="transmembrane region" description="Helical" evidence="6">
    <location>
        <begin position="566"/>
        <end position="587"/>
    </location>
</feature>
<keyword evidence="3" id="KW-1278">Translocase</keyword>
<dbReference type="Pfam" id="PF00702">
    <property type="entry name" value="Hydrolase"/>
    <property type="match status" value="1"/>
</dbReference>
<dbReference type="SUPFAM" id="SSF56784">
    <property type="entry name" value="HAD-like"/>
    <property type="match status" value="1"/>
</dbReference>
<dbReference type="SFLD" id="SFLDG00002">
    <property type="entry name" value="C1.7:_P-type_atpase_like"/>
    <property type="match status" value="1"/>
</dbReference>
<evidence type="ECO:0000313" key="9">
    <source>
        <dbReference type="EMBL" id="CAB4562574.1"/>
    </source>
</evidence>
<organism evidence="8">
    <name type="scientific">freshwater metagenome</name>
    <dbReference type="NCBI Taxonomy" id="449393"/>
    <lineage>
        <taxon>unclassified sequences</taxon>
        <taxon>metagenomes</taxon>
        <taxon>ecological metagenomes</taxon>
    </lineage>
</organism>
<dbReference type="Gene3D" id="3.40.50.1000">
    <property type="entry name" value="HAD superfamily/HAD-like"/>
    <property type="match status" value="2"/>
</dbReference>
<dbReference type="SFLD" id="SFLDS00003">
    <property type="entry name" value="Haloacid_Dehalogenase"/>
    <property type="match status" value="1"/>
</dbReference>
<dbReference type="InterPro" id="IPR018303">
    <property type="entry name" value="ATPase_P-typ_P_site"/>
</dbReference>
<evidence type="ECO:0000256" key="5">
    <source>
        <dbReference type="ARBA" id="ARBA00023136"/>
    </source>
</evidence>
<feature type="transmembrane region" description="Helical" evidence="6">
    <location>
        <begin position="46"/>
        <end position="76"/>
    </location>
</feature>
<dbReference type="InterPro" id="IPR044492">
    <property type="entry name" value="P_typ_ATPase_HD_dom"/>
</dbReference>
<dbReference type="SFLD" id="SFLDF00027">
    <property type="entry name" value="p-type_atpase"/>
    <property type="match status" value="1"/>
</dbReference>
<dbReference type="NCBIfam" id="TIGR01494">
    <property type="entry name" value="ATPase_P-type"/>
    <property type="match status" value="2"/>
</dbReference>
<evidence type="ECO:0000256" key="6">
    <source>
        <dbReference type="SAM" id="Phobius"/>
    </source>
</evidence>
<dbReference type="SUPFAM" id="SSF81653">
    <property type="entry name" value="Calcium ATPase, transduction domain A"/>
    <property type="match status" value="1"/>
</dbReference>
<dbReference type="InterPro" id="IPR059000">
    <property type="entry name" value="ATPase_P-type_domA"/>
</dbReference>
<protein>
    <submittedName>
        <fullName evidence="8">Unannotated protein</fullName>
    </submittedName>
</protein>
<dbReference type="InterPro" id="IPR001757">
    <property type="entry name" value="P_typ_ATPase"/>
</dbReference>
<accession>A0A6J6D0F1</accession>
<dbReference type="PRINTS" id="PR00119">
    <property type="entry name" value="CATATPASE"/>
</dbReference>
<keyword evidence="4 6" id="KW-1133">Transmembrane helix</keyword>
<dbReference type="PANTHER" id="PTHR42861">
    <property type="entry name" value="CALCIUM-TRANSPORTING ATPASE"/>
    <property type="match status" value="1"/>
</dbReference>
<proteinExistence type="predicted"/>
<name>A0A6J6D0F1_9ZZZZ</name>
<feature type="transmembrane region" description="Helical" evidence="6">
    <location>
        <begin position="207"/>
        <end position="227"/>
    </location>
</feature>
<dbReference type="InterPro" id="IPR023214">
    <property type="entry name" value="HAD_sf"/>
</dbReference>
<dbReference type="Pfam" id="PF00122">
    <property type="entry name" value="E1-E2_ATPase"/>
    <property type="match status" value="1"/>
</dbReference>
<feature type="domain" description="P-type ATPase A" evidence="7">
    <location>
        <begin position="95"/>
        <end position="193"/>
    </location>
</feature>
<dbReference type="SUPFAM" id="SSF81665">
    <property type="entry name" value="Calcium ATPase, transmembrane domain M"/>
    <property type="match status" value="1"/>
</dbReference>
<dbReference type="InterPro" id="IPR036412">
    <property type="entry name" value="HAD-like_sf"/>
</dbReference>
<keyword evidence="2 6" id="KW-0812">Transmembrane</keyword>
<dbReference type="InterPro" id="IPR023298">
    <property type="entry name" value="ATPase_P-typ_TM_dom_sf"/>
</dbReference>
<dbReference type="GO" id="GO:0005524">
    <property type="term" value="F:ATP binding"/>
    <property type="evidence" value="ECO:0007669"/>
    <property type="project" value="InterPro"/>
</dbReference>
<evidence type="ECO:0000256" key="3">
    <source>
        <dbReference type="ARBA" id="ARBA00022967"/>
    </source>
</evidence>
<evidence type="ECO:0000256" key="1">
    <source>
        <dbReference type="ARBA" id="ARBA00004141"/>
    </source>
</evidence>
<reference evidence="8" key="1">
    <citation type="submission" date="2020-05" db="EMBL/GenBank/DDBJ databases">
        <authorList>
            <person name="Chiriac C."/>
            <person name="Salcher M."/>
            <person name="Ghai R."/>
            <person name="Kavagutti S V."/>
        </authorList>
    </citation>
    <scope>NUCLEOTIDE SEQUENCE</scope>
</reference>
<evidence type="ECO:0000313" key="8">
    <source>
        <dbReference type="EMBL" id="CAB4557350.1"/>
    </source>
</evidence>
<comment type="subcellular location">
    <subcellularLocation>
        <location evidence="1">Membrane</location>
        <topology evidence="1">Multi-pass membrane protein</topology>
    </subcellularLocation>
</comment>
<dbReference type="EMBL" id="CAEZTC010000054">
    <property type="protein sequence ID" value="CAB4557350.1"/>
    <property type="molecule type" value="Genomic_DNA"/>
</dbReference>
<dbReference type="PROSITE" id="PS00154">
    <property type="entry name" value="ATPASE_E1_E2"/>
    <property type="match status" value="1"/>
</dbReference>
<gene>
    <name evidence="8" type="ORF">UFOPK1572_00579</name>
    <name evidence="9" type="ORF">UFOPK1704_00018</name>
</gene>
<dbReference type="InterPro" id="IPR023299">
    <property type="entry name" value="ATPase_P-typ_cyto_dom_N"/>
</dbReference>
<dbReference type="GO" id="GO:0016020">
    <property type="term" value="C:membrane"/>
    <property type="evidence" value="ECO:0007669"/>
    <property type="project" value="UniProtKB-SubCell"/>
</dbReference>
<feature type="transmembrane region" description="Helical" evidence="6">
    <location>
        <begin position="630"/>
        <end position="652"/>
    </location>
</feature>
<dbReference type="EMBL" id="CAEZTQ010000001">
    <property type="protein sequence ID" value="CAB4562574.1"/>
    <property type="molecule type" value="Genomic_DNA"/>
</dbReference>
<evidence type="ECO:0000256" key="2">
    <source>
        <dbReference type="ARBA" id="ARBA00022692"/>
    </source>
</evidence>